<accession>A0A316ACT9</accession>
<feature type="transmembrane region" description="Helical" evidence="5">
    <location>
        <begin position="436"/>
        <end position="454"/>
    </location>
</feature>
<feature type="transmembrane region" description="Helical" evidence="5">
    <location>
        <begin position="208"/>
        <end position="228"/>
    </location>
</feature>
<dbReference type="Pfam" id="PF07690">
    <property type="entry name" value="MFS_1"/>
    <property type="match status" value="1"/>
</dbReference>
<dbReference type="PANTHER" id="PTHR23501:SF154">
    <property type="entry name" value="MULTIDRUG-EFFLUX TRANSPORTER RV1634-RELATED"/>
    <property type="match status" value="1"/>
</dbReference>
<name>A0A316ACT9_9ACTN</name>
<evidence type="ECO:0000256" key="4">
    <source>
        <dbReference type="ARBA" id="ARBA00023136"/>
    </source>
</evidence>
<evidence type="ECO:0000256" key="3">
    <source>
        <dbReference type="ARBA" id="ARBA00022989"/>
    </source>
</evidence>
<dbReference type="PROSITE" id="PS50850">
    <property type="entry name" value="MFS"/>
    <property type="match status" value="1"/>
</dbReference>
<comment type="subcellular location">
    <subcellularLocation>
        <location evidence="1">Cell membrane</location>
        <topology evidence="1">Multi-pass membrane protein</topology>
    </subcellularLocation>
</comment>
<gene>
    <name evidence="7" type="ORF">BXY45_13618</name>
</gene>
<feature type="transmembrane region" description="Helical" evidence="5">
    <location>
        <begin position="20"/>
        <end position="41"/>
    </location>
</feature>
<dbReference type="PANTHER" id="PTHR23501">
    <property type="entry name" value="MAJOR FACILITATOR SUPERFAMILY"/>
    <property type="match status" value="1"/>
</dbReference>
<dbReference type="SUPFAM" id="SSF103473">
    <property type="entry name" value="MFS general substrate transporter"/>
    <property type="match status" value="1"/>
</dbReference>
<feature type="transmembrane region" description="Helical" evidence="5">
    <location>
        <begin position="53"/>
        <end position="78"/>
    </location>
</feature>
<dbReference type="InterPro" id="IPR020846">
    <property type="entry name" value="MFS_dom"/>
</dbReference>
<evidence type="ECO:0000313" key="8">
    <source>
        <dbReference type="Proteomes" id="UP000245469"/>
    </source>
</evidence>
<dbReference type="AlphaFoldDB" id="A0A316ACT9"/>
<dbReference type="RefSeq" id="WP_109776324.1">
    <property type="nucleotide sequence ID" value="NZ_QGDQ01000036.1"/>
</dbReference>
<feature type="transmembrane region" description="Helical" evidence="5">
    <location>
        <begin position="303"/>
        <end position="324"/>
    </location>
</feature>
<feature type="domain" description="Major facilitator superfamily (MFS) profile" evidence="6">
    <location>
        <begin position="20"/>
        <end position="459"/>
    </location>
</feature>
<feature type="transmembrane region" description="Helical" evidence="5">
    <location>
        <begin position="274"/>
        <end position="297"/>
    </location>
</feature>
<feature type="transmembrane region" description="Helical" evidence="5">
    <location>
        <begin position="176"/>
        <end position="196"/>
    </location>
</feature>
<evidence type="ECO:0000259" key="6">
    <source>
        <dbReference type="PROSITE" id="PS50850"/>
    </source>
</evidence>
<dbReference type="Proteomes" id="UP000245469">
    <property type="component" value="Unassembled WGS sequence"/>
</dbReference>
<dbReference type="GO" id="GO:0005886">
    <property type="term" value="C:plasma membrane"/>
    <property type="evidence" value="ECO:0007669"/>
    <property type="project" value="UniProtKB-SubCell"/>
</dbReference>
<feature type="transmembrane region" description="Helical" evidence="5">
    <location>
        <begin position="336"/>
        <end position="355"/>
    </location>
</feature>
<feature type="transmembrane region" description="Helical" evidence="5">
    <location>
        <begin position="361"/>
        <end position="381"/>
    </location>
</feature>
<feature type="transmembrane region" description="Helical" evidence="5">
    <location>
        <begin position="117"/>
        <end position="135"/>
    </location>
</feature>
<keyword evidence="8" id="KW-1185">Reference proteome</keyword>
<organism evidence="7 8">
    <name type="scientific">Quadrisphaera granulorum</name>
    <dbReference type="NCBI Taxonomy" id="317664"/>
    <lineage>
        <taxon>Bacteria</taxon>
        <taxon>Bacillati</taxon>
        <taxon>Actinomycetota</taxon>
        <taxon>Actinomycetes</taxon>
        <taxon>Kineosporiales</taxon>
        <taxon>Kineosporiaceae</taxon>
        <taxon>Quadrisphaera</taxon>
    </lineage>
</organism>
<feature type="transmembrane region" description="Helical" evidence="5">
    <location>
        <begin position="234"/>
        <end position="253"/>
    </location>
</feature>
<proteinExistence type="predicted"/>
<dbReference type="GO" id="GO:0022857">
    <property type="term" value="F:transmembrane transporter activity"/>
    <property type="evidence" value="ECO:0007669"/>
    <property type="project" value="InterPro"/>
</dbReference>
<sequence length="474" mass="47893">MSQDTRARLAPLFRGPRGRLLAAFLLTEFAAGVGGLSYSAVLPVAAHELGGTALYGPAVTASGVVSIAFMAVGAYLYGRLGPQVQLWTSTVVFLLGVAVTVTAPSMGWVVAGLALRGVAAGLMAGLGMGVLAQLYPDARERERAFGLYALMWLVPSLVAPLVNSALLLSLGWRTTMAWPALLLLVGRLLISRALTVVDVQRPETPAKVRGPGAFLAVAVGLAVVQVALGAQAQLGVTASVVVAVVVSGMVLMLPFRRALRLTVPGQRRAQSGGWVLALVCGSYFSLNALLPLLAVTYLDRGGVLAAVLVAVSSLLWAVVSSTGLGERLSARAAHRLAALTFSGCGALLVVFAVALTGDVVVGGALLCVVSALSGVAVGASYPKVMAQTLEGFEEREGTTTTHGGVVLELGEDVGTAVGVSVVAGVAALAVGAGNAAVAVLAAVFTAVSVAAWMLTGRSRVWAPAVPAAAAGTAS</sequence>
<evidence type="ECO:0000256" key="1">
    <source>
        <dbReference type="ARBA" id="ARBA00004651"/>
    </source>
</evidence>
<dbReference type="EMBL" id="QGDQ01000036">
    <property type="protein sequence ID" value="PWJ47587.1"/>
    <property type="molecule type" value="Genomic_DNA"/>
</dbReference>
<reference evidence="7 8" key="1">
    <citation type="submission" date="2018-03" db="EMBL/GenBank/DDBJ databases">
        <title>Genomic Encyclopedia of Archaeal and Bacterial Type Strains, Phase II (KMG-II): from individual species to whole genera.</title>
        <authorList>
            <person name="Goeker M."/>
        </authorList>
    </citation>
    <scope>NUCLEOTIDE SEQUENCE [LARGE SCALE GENOMIC DNA]</scope>
    <source>
        <strain evidence="7 8">DSM 44889</strain>
    </source>
</reference>
<comment type="caution">
    <text evidence="7">The sequence shown here is derived from an EMBL/GenBank/DDBJ whole genome shotgun (WGS) entry which is preliminary data.</text>
</comment>
<keyword evidence="2 5" id="KW-0812">Transmembrane</keyword>
<protein>
    <submittedName>
        <fullName evidence="7">MFS transporter</fullName>
    </submittedName>
</protein>
<feature type="transmembrane region" description="Helical" evidence="5">
    <location>
        <begin position="147"/>
        <end position="170"/>
    </location>
</feature>
<keyword evidence="4 5" id="KW-0472">Membrane</keyword>
<dbReference type="OrthoDB" id="9778875at2"/>
<dbReference type="InterPro" id="IPR036259">
    <property type="entry name" value="MFS_trans_sf"/>
</dbReference>
<dbReference type="InterPro" id="IPR011701">
    <property type="entry name" value="MFS"/>
</dbReference>
<evidence type="ECO:0000313" key="7">
    <source>
        <dbReference type="EMBL" id="PWJ47587.1"/>
    </source>
</evidence>
<dbReference type="Gene3D" id="1.20.1250.20">
    <property type="entry name" value="MFS general substrate transporter like domains"/>
    <property type="match status" value="1"/>
</dbReference>
<evidence type="ECO:0000256" key="2">
    <source>
        <dbReference type="ARBA" id="ARBA00022692"/>
    </source>
</evidence>
<feature type="transmembrane region" description="Helical" evidence="5">
    <location>
        <begin position="90"/>
        <end position="111"/>
    </location>
</feature>
<keyword evidence="3 5" id="KW-1133">Transmembrane helix</keyword>
<evidence type="ECO:0000256" key="5">
    <source>
        <dbReference type="SAM" id="Phobius"/>
    </source>
</evidence>